<reference evidence="3 4" key="1">
    <citation type="submission" date="2019-07" db="EMBL/GenBank/DDBJ databases">
        <title>Whole genome shotgun sequence of Cerasibacillus quisquiliarum NBRC 102429.</title>
        <authorList>
            <person name="Hosoyama A."/>
            <person name="Uohara A."/>
            <person name="Ohji S."/>
            <person name="Ichikawa N."/>
        </authorList>
    </citation>
    <scope>NUCLEOTIDE SEQUENCE [LARGE SCALE GENOMIC DNA]</scope>
    <source>
        <strain evidence="3 4">NBRC 102429</strain>
    </source>
</reference>
<gene>
    <name evidence="3" type="primary">ydjF</name>
    <name evidence="3" type="ORF">CQU01_04350</name>
</gene>
<evidence type="ECO:0000313" key="3">
    <source>
        <dbReference type="EMBL" id="GEN30197.1"/>
    </source>
</evidence>
<dbReference type="AlphaFoldDB" id="A0A511UUD3"/>
<dbReference type="OrthoDB" id="9779630at2"/>
<comment type="caution">
    <text evidence="3">The sequence shown here is derived from an EMBL/GenBank/DDBJ whole genome shotgun (WGS) entry which is preliminary data.</text>
</comment>
<dbReference type="Pfam" id="PF04012">
    <property type="entry name" value="PspA_IM30"/>
    <property type="match status" value="1"/>
</dbReference>
<dbReference type="RefSeq" id="WP_146935255.1">
    <property type="nucleotide sequence ID" value="NZ_BJXW01000007.1"/>
</dbReference>
<dbReference type="PANTHER" id="PTHR31088:SF6">
    <property type="entry name" value="PHAGE SHOCK PROTEIN A"/>
    <property type="match status" value="1"/>
</dbReference>
<dbReference type="EMBL" id="BJXW01000007">
    <property type="protein sequence ID" value="GEN30197.1"/>
    <property type="molecule type" value="Genomic_DNA"/>
</dbReference>
<proteinExistence type="inferred from homology"/>
<dbReference type="InterPro" id="IPR007157">
    <property type="entry name" value="PspA_VIPP1"/>
</dbReference>
<sequence length="226" mass="25508">MSMLRRFKDIMSSNIHALLDKAEDPEKMIDQYLRNLNKDLGKVKAETASVMAEEQRSKRALDECLKDVEKMQKYALKALEAGNEDDARKFLERKATYTAKENELRQAYELAASNANQMRQMHDKLVSDINELESRRSMLKGKAAVAKTQQRMNKLGASVSGANKSISAFDRMEDKINKQLDEARAMAELNKGPVDEIDDLTAKYSSSVNVDDELAALKAQLNSNQE</sequence>
<keyword evidence="2" id="KW-0175">Coiled coil</keyword>
<accession>A0A511UUD3</accession>
<name>A0A511UUD3_9BACI</name>
<evidence type="ECO:0000256" key="1">
    <source>
        <dbReference type="ARBA" id="ARBA00043985"/>
    </source>
</evidence>
<keyword evidence="4" id="KW-1185">Reference proteome</keyword>
<protein>
    <submittedName>
        <fullName evidence="3">Phage shock protein A</fullName>
    </submittedName>
</protein>
<feature type="coiled-coil region" evidence="2">
    <location>
        <begin position="115"/>
        <end position="149"/>
    </location>
</feature>
<comment type="similarity">
    <text evidence="1">Belongs to the PspA/Vipp/IM30 family.</text>
</comment>
<evidence type="ECO:0000313" key="4">
    <source>
        <dbReference type="Proteomes" id="UP000321491"/>
    </source>
</evidence>
<dbReference type="PANTHER" id="PTHR31088">
    <property type="entry name" value="MEMBRANE-ASSOCIATED PROTEIN VIPP1, CHLOROPLASTIC"/>
    <property type="match status" value="1"/>
</dbReference>
<organism evidence="3 4">
    <name type="scientific">Cerasibacillus quisquiliarum</name>
    <dbReference type="NCBI Taxonomy" id="227865"/>
    <lineage>
        <taxon>Bacteria</taxon>
        <taxon>Bacillati</taxon>
        <taxon>Bacillota</taxon>
        <taxon>Bacilli</taxon>
        <taxon>Bacillales</taxon>
        <taxon>Bacillaceae</taxon>
        <taxon>Cerasibacillus</taxon>
    </lineage>
</organism>
<evidence type="ECO:0000256" key="2">
    <source>
        <dbReference type="SAM" id="Coils"/>
    </source>
</evidence>
<dbReference type="Proteomes" id="UP000321491">
    <property type="component" value="Unassembled WGS sequence"/>
</dbReference>